<feature type="compositionally biased region" description="Basic residues" evidence="6">
    <location>
        <begin position="629"/>
        <end position="647"/>
    </location>
</feature>
<evidence type="ECO:0000256" key="4">
    <source>
        <dbReference type="ARBA" id="ARBA00023163"/>
    </source>
</evidence>
<feature type="region of interest" description="Disordered" evidence="6">
    <location>
        <begin position="1689"/>
        <end position="1711"/>
    </location>
</feature>
<dbReference type="CDD" id="cd16169">
    <property type="entry name" value="Tau138_eWH"/>
    <property type="match status" value="1"/>
</dbReference>
<proteinExistence type="predicted"/>
<feature type="compositionally biased region" description="Basic and acidic residues" evidence="6">
    <location>
        <begin position="1464"/>
        <end position="1473"/>
    </location>
</feature>
<dbReference type="GO" id="GO:0042791">
    <property type="term" value="P:5S class rRNA transcription by RNA polymerase III"/>
    <property type="evidence" value="ECO:0007669"/>
    <property type="project" value="TreeGrafter"/>
</dbReference>
<comment type="caution">
    <text evidence="9">The sequence shown here is derived from an EMBL/GenBank/DDBJ whole genome shotgun (WGS) entry which is preliminary data.</text>
</comment>
<dbReference type="Proteomes" id="UP001166286">
    <property type="component" value="Unassembled WGS sequence"/>
</dbReference>
<feature type="region of interest" description="Disordered" evidence="6">
    <location>
        <begin position="1252"/>
        <end position="1300"/>
    </location>
</feature>
<feature type="compositionally biased region" description="Polar residues" evidence="6">
    <location>
        <begin position="1023"/>
        <end position="1049"/>
    </location>
</feature>
<protein>
    <submittedName>
        <fullName evidence="9">Uncharacterized protein</fullName>
    </submittedName>
</protein>
<dbReference type="GO" id="GO:0000127">
    <property type="term" value="C:transcription factor TFIIIC complex"/>
    <property type="evidence" value="ECO:0007669"/>
    <property type="project" value="InterPro"/>
</dbReference>
<feature type="compositionally biased region" description="Polar residues" evidence="6">
    <location>
        <begin position="1269"/>
        <end position="1282"/>
    </location>
</feature>
<reference evidence="9" key="1">
    <citation type="submission" date="2023-03" db="EMBL/GenBank/DDBJ databases">
        <title>Complete genome of Cladonia borealis.</title>
        <authorList>
            <person name="Park H."/>
        </authorList>
    </citation>
    <scope>NUCLEOTIDE SEQUENCE</scope>
    <source>
        <strain evidence="9">ANT050790</strain>
    </source>
</reference>
<dbReference type="InterPro" id="IPR007309">
    <property type="entry name" value="TFIIIC_Bblock-bd"/>
</dbReference>
<feature type="region of interest" description="Disordered" evidence="6">
    <location>
        <begin position="1023"/>
        <end position="1112"/>
    </location>
</feature>
<keyword evidence="5" id="KW-0539">Nucleus</keyword>
<feature type="region of interest" description="Disordered" evidence="6">
    <location>
        <begin position="129"/>
        <end position="221"/>
    </location>
</feature>
<evidence type="ECO:0000256" key="2">
    <source>
        <dbReference type="ARBA" id="ARBA00022553"/>
    </source>
</evidence>
<feature type="compositionally biased region" description="Polar residues" evidence="6">
    <location>
        <begin position="167"/>
        <end position="180"/>
    </location>
</feature>
<sequence length="2426" mass="269521">MPVNRRSLDGLIRYLLDQVALSGEYGALPSDFISHVKSYYANDTSTSRLSQDDIIADPDAQTATRTSSPNIDRPFLEQVWKWLIKHPEIRVGDHVGHKELSLGEVEGRNEAIAQGRVLDVAVAGDEAGEGGAAMKGGEGVVSGQDAGSSEGQMAANMANSPHRKATKQSVQPDVASGSSESQEHLTTSHKKRLGSANKLKTKAARAEKSGTRASPNKVTTQSTLQPVIPLYTSRTRMWYAITGHGPDEARVKVFDFVCLSVIAAHGPKGILQHNLISVTGQDKRSLPSRTDRLRNDGYIVKKPETTWVGEPRRRLHTSRCTLARYANDKVVADEKTDPTDGLDHPTRKKKKKKAKRQTGATQNPTTSTAQSEPPVVPQWTSDRTVGNQIFELVHRSGTRGISASEIRENLFGPKVKKITEDYVSRLVESWQISQPLHLRHLAILQDTLLKGKSHVHIHFTYENFKNVVESGMGFWEAVKTVPDHLKFGNNTAASLDAEPDVDEYGFPKLDDDQFHGPNNDATLAECELGISAGNYRPVKDDLWLEKQSDGTFVIQNRSLDNRTPGQSEKKQRRQRSPGSPGKNSSKRSPSRAPRPEEEFKGPLRFTFLTRQVKQINSATRPVSSEQSRRGKSLRKPGKSLGRPRKYPKSGIPTNIHDMNPKEIKRLRDSQEMAEKYEKQKIEYEIETRVERGEDAVLVTNEVLAAADTLRNWDKMEPLPSFTRAEILHKFAGGPAPEAIEGLSGSLWSQLPPSYFLPKRGRRPQPTPYWPSMAAHTLFIPAPVKAPVKRRGRPQLNKATNVQPLETRHQRQRRTPAVAQGETSKDDNVLPYLPSVAAHTCSVPQGNYLPSIAAHSGSFLSLSTLPLSRPIMSGIRQAMLEASPTIAELDAGSAYPGWRAFMSKYYDGQLNVIARPHDGFFFGDTKPRRKRPIEPPGFRPPCFKVAIFKSARLREFDWFVPTEPAPPPHTNKRNNEQPLGPPATRASVPLHDLATPVPLQSSLDSFLPQTPTISHLVARNEPSYISSNHPKLSQTATTDHGNHQPDSSYASPYVGANGTKRKRGDSPQPTRGSPQLGPSFSESVSNDSPSNEDSSVVKLKPNSLASTGMRPADDSEAVDLQIASTLQNSERLEVESHPMVSVSPVVPTAQGQNVDLASATTVENISGADEQVGSKTPSEMESLIVTLEPKFLPDVVSIPVKLDHVNADHQTKASVTESAPDRTISSPPTLTETPSTIEQLADDHVVIPTVERSSVAPSRAPLSVDASAAVQPSGSEPMNTASPSPTPVAGEPKATVKNSRARWSRSGGSVAFLRRKIIMDLIEKCDGVFPSHGEIILPFAAEWAKRRGEDGMPERKTVLNAVNQLCAEDKLRKITFSFQNKHGIITTRTMLTLPNIDITDPRIKETQAQIAAHHPRLYIPPALLPDDAQNTDKQSGESLADQVPGNLTKGEHYKVQARLAALRAQDREETEHPDGFGSTIGLQSDLDPTADGSNPNGRMLIVPPDAFPPPRAPRAPKPPKIRFRRLRSLMKRQNQPAPPFPLPQEMDGLDNDVDSLTWLPSQYAFTEYNFEEERPTLVTLATDQTRQRGTNISKRVRFSEPTKQRTRRMQEIAENAARIERNQAQGKTPYLLYPEPLQGPFRSPYAPVRPPSPNVGTPGLQKLPYTSPYSEASRRILPGSDNGQIDAARRESITSESTTVSSSFDPRETVHGTKSILDLRPSQMHKSQPQLKRAALVGFMDPIHYFNRLSGTFHVSFSGIEPPRKLIYGGRGPGTAMKPFVHGVQGRDKRPAKRRKLEEDAYPFETEINDALHFELNTVDLQDARIPGWPMVNYIFPHTHVTAETEGIDDDIFDRVRAFRARIGRNILNPGSRNISAAASEALRRIQLQTPMKRRRLTSLMVHHHEGRATASLHADSDLRPSKIRRIRGTREETSLGPEGERRLLTAVAVVRTLTGGLERIVDWVLVTKAFGGMRDQMFINRKWSHTLQKHKLILPKLEEDFQNMFMAAYEKGTVPPLNFEDLASYDWKWLTEWAMERFGTSLQSQPELPAERSEFDDIYAFDDNTENTDLYDYYETHAAASAVKRTTVANRSAFVYPLDSKVLPVQTKVAGQIATARTWVRANVITPEETYDPKAARAKLSTFPNNVIEDALKGLLLDRVLMQENKGRLVPGRNYDINEHFLSRLKRNLTANHFKRALAYKEQLDRTFAEQGSAPYSFTADDGDVLAIINMIANKRITLVQIDVPANKWGLTNGGYESRQMDKRKLNFNMEIRPLPAYIDGTPLLPLPPPPCQHLHDANSKIPLWYDIHDQLVPVMWDMARAAVLSLLAVRPGINASVIEQGLRPAMEEQEIGWVLEWLVSAKAASRVGSGYQVDEWWWMALGDGEEVVDDERSGDKGKGMDDTGSEKRDRERGEARNEAGDVQCG</sequence>
<feature type="compositionally biased region" description="Low complexity" evidence="6">
    <location>
        <begin position="1222"/>
        <end position="1232"/>
    </location>
</feature>
<dbReference type="PANTHER" id="PTHR15180">
    <property type="entry name" value="GENERAL TRANSCRIPTION FACTOR 3C POLYPEPTIDE 1"/>
    <property type="match status" value="1"/>
</dbReference>
<dbReference type="InterPro" id="IPR046488">
    <property type="entry name" value="Sfc3/Tfc3_C"/>
</dbReference>
<feature type="region of interest" description="Disordered" evidence="6">
    <location>
        <begin position="1208"/>
        <end position="1232"/>
    </location>
</feature>
<keyword evidence="4" id="KW-0804">Transcription</keyword>
<dbReference type="PANTHER" id="PTHR15180:SF1">
    <property type="entry name" value="GENERAL TRANSCRIPTION FACTOR 3C POLYPEPTIDE 1"/>
    <property type="match status" value="1"/>
</dbReference>
<evidence type="ECO:0000259" key="7">
    <source>
        <dbReference type="Pfam" id="PF04182"/>
    </source>
</evidence>
<keyword evidence="3" id="KW-0238">DNA-binding</keyword>
<feature type="compositionally biased region" description="Gly residues" evidence="6">
    <location>
        <begin position="129"/>
        <end position="140"/>
    </location>
</feature>
<keyword evidence="10" id="KW-1185">Reference proteome</keyword>
<dbReference type="EMBL" id="JAFEKC020000022">
    <property type="protein sequence ID" value="KAK0507959.1"/>
    <property type="molecule type" value="Genomic_DNA"/>
</dbReference>
<feature type="compositionally biased region" description="Polar residues" evidence="6">
    <location>
        <begin position="211"/>
        <end position="221"/>
    </location>
</feature>
<evidence type="ECO:0000313" key="10">
    <source>
        <dbReference type="Proteomes" id="UP001166286"/>
    </source>
</evidence>
<comment type="subcellular location">
    <subcellularLocation>
        <location evidence="1">Nucleus</location>
    </subcellularLocation>
</comment>
<feature type="compositionally biased region" description="Basic residues" evidence="6">
    <location>
        <begin position="346"/>
        <end position="356"/>
    </location>
</feature>
<evidence type="ECO:0000256" key="3">
    <source>
        <dbReference type="ARBA" id="ARBA00023125"/>
    </source>
</evidence>
<keyword evidence="2" id="KW-0597">Phosphoprotein</keyword>
<feature type="region of interest" description="Disordered" evidence="6">
    <location>
        <begin position="788"/>
        <end position="824"/>
    </location>
</feature>
<dbReference type="Pfam" id="PF04182">
    <property type="entry name" value="B-block_TFIIIC"/>
    <property type="match status" value="1"/>
</dbReference>
<dbReference type="GO" id="GO:0005634">
    <property type="term" value="C:nucleus"/>
    <property type="evidence" value="ECO:0007669"/>
    <property type="project" value="UniProtKB-SubCell"/>
</dbReference>
<dbReference type="InterPro" id="IPR035625">
    <property type="entry name" value="Tfc3-like_eWH"/>
</dbReference>
<feature type="region of interest" description="Disordered" evidence="6">
    <location>
        <begin position="333"/>
        <end position="380"/>
    </location>
</feature>
<feature type="compositionally biased region" description="Polar residues" evidence="6">
    <location>
        <begin position="608"/>
        <end position="625"/>
    </location>
</feature>
<dbReference type="Pfam" id="PF20222">
    <property type="entry name" value="DUF6581"/>
    <property type="match status" value="1"/>
</dbReference>
<evidence type="ECO:0000256" key="1">
    <source>
        <dbReference type="ARBA" id="ARBA00004123"/>
    </source>
</evidence>
<dbReference type="GO" id="GO:0003677">
    <property type="term" value="F:DNA binding"/>
    <property type="evidence" value="ECO:0007669"/>
    <property type="project" value="UniProtKB-KW"/>
</dbReference>
<feature type="compositionally biased region" description="Basic and acidic residues" evidence="6">
    <location>
        <begin position="2391"/>
        <end position="2420"/>
    </location>
</feature>
<feature type="region of interest" description="Disordered" evidence="6">
    <location>
        <begin position="1424"/>
        <end position="1444"/>
    </location>
</feature>
<feature type="region of interest" description="Disordered" evidence="6">
    <location>
        <begin position="554"/>
        <end position="656"/>
    </location>
</feature>
<accession>A0AA39V1Y1</accession>
<feature type="domain" description="B-block binding subunit of TFIIIC" evidence="7">
    <location>
        <begin position="254"/>
        <end position="327"/>
    </location>
</feature>
<evidence type="ECO:0000256" key="6">
    <source>
        <dbReference type="SAM" id="MobiDB-lite"/>
    </source>
</evidence>
<dbReference type="InterPro" id="IPR044210">
    <property type="entry name" value="Tfc3-like"/>
</dbReference>
<feature type="compositionally biased region" description="Polar residues" evidence="6">
    <location>
        <begin position="1066"/>
        <end position="1093"/>
    </location>
</feature>
<feature type="region of interest" description="Disordered" evidence="6">
    <location>
        <begin position="1464"/>
        <end position="1484"/>
    </location>
</feature>
<evidence type="ECO:0000313" key="9">
    <source>
        <dbReference type="EMBL" id="KAK0507959.1"/>
    </source>
</evidence>
<feature type="compositionally biased region" description="Polar residues" evidence="6">
    <location>
        <begin position="358"/>
        <end position="371"/>
    </location>
</feature>
<evidence type="ECO:0000256" key="5">
    <source>
        <dbReference type="ARBA" id="ARBA00023242"/>
    </source>
</evidence>
<feature type="compositionally biased region" description="Basic residues" evidence="6">
    <location>
        <begin position="187"/>
        <end position="203"/>
    </location>
</feature>
<organism evidence="9 10">
    <name type="scientific">Cladonia borealis</name>
    <dbReference type="NCBI Taxonomy" id="184061"/>
    <lineage>
        <taxon>Eukaryota</taxon>
        <taxon>Fungi</taxon>
        <taxon>Dikarya</taxon>
        <taxon>Ascomycota</taxon>
        <taxon>Pezizomycotina</taxon>
        <taxon>Lecanoromycetes</taxon>
        <taxon>OSLEUM clade</taxon>
        <taxon>Lecanoromycetidae</taxon>
        <taxon>Lecanorales</taxon>
        <taxon>Lecanorineae</taxon>
        <taxon>Cladoniaceae</taxon>
        <taxon>Cladonia</taxon>
    </lineage>
</organism>
<feature type="region of interest" description="Disordered" evidence="6">
    <location>
        <begin position="2388"/>
        <end position="2426"/>
    </location>
</feature>
<feature type="compositionally biased region" description="Polar residues" evidence="6">
    <location>
        <begin position="554"/>
        <end position="566"/>
    </location>
</feature>
<feature type="domain" description="Transcription factor tau subunit sfc3/Tfc3 C-terminal" evidence="8">
    <location>
        <begin position="1930"/>
        <end position="2339"/>
    </location>
</feature>
<dbReference type="GO" id="GO:0006384">
    <property type="term" value="P:transcription initiation at RNA polymerase III promoter"/>
    <property type="evidence" value="ECO:0007669"/>
    <property type="project" value="InterPro"/>
</dbReference>
<feature type="region of interest" description="Disordered" evidence="6">
    <location>
        <begin position="958"/>
        <end position="987"/>
    </location>
</feature>
<feature type="compositionally biased region" description="Basic and acidic residues" evidence="6">
    <location>
        <begin position="333"/>
        <end position="345"/>
    </location>
</feature>
<name>A0AA39V1Y1_9LECA</name>
<evidence type="ECO:0000259" key="8">
    <source>
        <dbReference type="Pfam" id="PF20222"/>
    </source>
</evidence>
<gene>
    <name evidence="9" type="ORF">JMJ35_009848</name>
</gene>
<feature type="compositionally biased region" description="Low complexity" evidence="6">
    <location>
        <begin position="1693"/>
        <end position="1702"/>
    </location>
</feature>